<dbReference type="Pfam" id="PF00196">
    <property type="entry name" value="GerE"/>
    <property type="match status" value="1"/>
</dbReference>
<name>A0ABV8A2S0_9GAMM</name>
<dbReference type="CDD" id="cd06170">
    <property type="entry name" value="LuxR_C_like"/>
    <property type="match status" value="1"/>
</dbReference>
<evidence type="ECO:0000256" key="3">
    <source>
        <dbReference type="ARBA" id="ARBA00023163"/>
    </source>
</evidence>
<dbReference type="PANTHER" id="PTHR44688:SF16">
    <property type="entry name" value="DNA-BINDING TRANSCRIPTIONAL ACTIVATOR DEVR_DOSR"/>
    <property type="match status" value="1"/>
</dbReference>
<dbReference type="SUPFAM" id="SSF46894">
    <property type="entry name" value="C-terminal effector domain of the bipartite response regulators"/>
    <property type="match status" value="1"/>
</dbReference>
<evidence type="ECO:0000313" key="6">
    <source>
        <dbReference type="Proteomes" id="UP001595617"/>
    </source>
</evidence>
<gene>
    <name evidence="5" type="ORF">ACFOOG_13990</name>
</gene>
<dbReference type="PRINTS" id="PR00038">
    <property type="entry name" value="HTHLUXR"/>
</dbReference>
<dbReference type="InterPro" id="IPR016032">
    <property type="entry name" value="Sig_transdc_resp-reg_C-effctor"/>
</dbReference>
<keyword evidence="3" id="KW-0804">Transcription</keyword>
<dbReference type="InterPro" id="IPR000792">
    <property type="entry name" value="Tscrpt_reg_LuxR_C"/>
</dbReference>
<protein>
    <submittedName>
        <fullName evidence="5">Response regulator transcription factor</fullName>
    </submittedName>
</protein>
<dbReference type="InterPro" id="IPR036388">
    <property type="entry name" value="WH-like_DNA-bd_sf"/>
</dbReference>
<organism evidence="5 6">
    <name type="scientific">Saccharospirillum mangrovi</name>
    <dbReference type="NCBI Taxonomy" id="2161747"/>
    <lineage>
        <taxon>Bacteria</taxon>
        <taxon>Pseudomonadati</taxon>
        <taxon>Pseudomonadota</taxon>
        <taxon>Gammaproteobacteria</taxon>
        <taxon>Oceanospirillales</taxon>
        <taxon>Saccharospirillaceae</taxon>
        <taxon>Saccharospirillum</taxon>
    </lineage>
</organism>
<keyword evidence="2" id="KW-0238">DNA-binding</keyword>
<evidence type="ECO:0000256" key="1">
    <source>
        <dbReference type="ARBA" id="ARBA00023015"/>
    </source>
</evidence>
<evidence type="ECO:0000259" key="4">
    <source>
        <dbReference type="PROSITE" id="PS50043"/>
    </source>
</evidence>
<dbReference type="PROSITE" id="PS50043">
    <property type="entry name" value="HTH_LUXR_2"/>
    <property type="match status" value="1"/>
</dbReference>
<evidence type="ECO:0000256" key="2">
    <source>
        <dbReference type="ARBA" id="ARBA00023125"/>
    </source>
</evidence>
<dbReference type="Proteomes" id="UP001595617">
    <property type="component" value="Unassembled WGS sequence"/>
</dbReference>
<accession>A0ABV8A2S0</accession>
<keyword evidence="6" id="KW-1185">Reference proteome</keyword>
<comment type="caution">
    <text evidence="5">The sequence shown here is derived from an EMBL/GenBank/DDBJ whole genome shotgun (WGS) entry which is preliminary data.</text>
</comment>
<dbReference type="RefSeq" id="WP_380697747.1">
    <property type="nucleotide sequence ID" value="NZ_JBHRYR010000004.1"/>
</dbReference>
<sequence length="70" mass="8153">MQLSPRQEQVLIALQGGYANDDIAQMLDISSHTVKYHCRQLYRRYGVSNRFELMAKLVQRTSALRLKTLQ</sequence>
<keyword evidence="1" id="KW-0805">Transcription regulation</keyword>
<evidence type="ECO:0000313" key="5">
    <source>
        <dbReference type="EMBL" id="MFC3853951.1"/>
    </source>
</evidence>
<dbReference type="EMBL" id="JBHRYR010000004">
    <property type="protein sequence ID" value="MFC3853951.1"/>
    <property type="molecule type" value="Genomic_DNA"/>
</dbReference>
<dbReference type="PANTHER" id="PTHR44688">
    <property type="entry name" value="DNA-BINDING TRANSCRIPTIONAL ACTIVATOR DEVR_DOSR"/>
    <property type="match status" value="1"/>
</dbReference>
<proteinExistence type="predicted"/>
<reference evidence="6" key="1">
    <citation type="journal article" date="2019" name="Int. J. Syst. Evol. Microbiol.">
        <title>The Global Catalogue of Microorganisms (GCM) 10K type strain sequencing project: providing services to taxonomists for standard genome sequencing and annotation.</title>
        <authorList>
            <consortium name="The Broad Institute Genomics Platform"/>
            <consortium name="The Broad Institute Genome Sequencing Center for Infectious Disease"/>
            <person name="Wu L."/>
            <person name="Ma J."/>
        </authorList>
    </citation>
    <scope>NUCLEOTIDE SEQUENCE [LARGE SCALE GENOMIC DNA]</scope>
    <source>
        <strain evidence="6">IBRC 10765</strain>
    </source>
</reference>
<dbReference type="SMART" id="SM00421">
    <property type="entry name" value="HTH_LUXR"/>
    <property type="match status" value="1"/>
</dbReference>
<dbReference type="Gene3D" id="1.10.10.10">
    <property type="entry name" value="Winged helix-like DNA-binding domain superfamily/Winged helix DNA-binding domain"/>
    <property type="match status" value="1"/>
</dbReference>
<feature type="domain" description="HTH luxR-type" evidence="4">
    <location>
        <begin position="1"/>
        <end position="61"/>
    </location>
</feature>